<comment type="similarity">
    <text evidence="1">Belongs to the DprA/Smf family.</text>
</comment>
<dbReference type="InterPro" id="IPR057666">
    <property type="entry name" value="DrpA_SLOG"/>
</dbReference>
<evidence type="ECO:0000259" key="3">
    <source>
        <dbReference type="Pfam" id="PF17782"/>
    </source>
</evidence>
<dbReference type="Proteomes" id="UP000034961">
    <property type="component" value="Unassembled WGS sequence"/>
</dbReference>
<sequence length="367" mass="39981">MKKPTSRKYEIGLSFFEGVGPIRYRSLINYFGSASAVFKASDTDLIKSGFGDNFIEKFTSFRQKTNLNALSYDIQKKNIQVLTQEDDEYPDLLKEIPSAPFILYALGDMSFLHDELPIGIVGTRQPTRYGIEVTRIFTEKLVHAGCTIISGMAMGIDAIAHKTAMNEKGRTVAVLGCGVDICYPAVNRAIYDRLKTDGLIISEFPPGMRTSIGVFPSRNRIIAGLSRGVLVTEGTDKSGSLITAKNAAEFGRDVFAIPSPITSQMGKASLILIQNGAQAVGDANDILQEYSEVSKRIAQETKAASLISLSFDEKRIVGLITQEGSVHVDSLVRTISMSSAEVLAIVSRLEMSGVVSEIEEGVYTIRI</sequence>
<dbReference type="InterPro" id="IPR041614">
    <property type="entry name" value="DprA_WH"/>
</dbReference>
<evidence type="ECO:0000313" key="5">
    <source>
        <dbReference type="Proteomes" id="UP000034961"/>
    </source>
</evidence>
<dbReference type="PANTHER" id="PTHR43022:SF1">
    <property type="entry name" value="PROTEIN SMF"/>
    <property type="match status" value="1"/>
</dbReference>
<gene>
    <name evidence="4" type="ORF">UU41_C0002G0010</name>
</gene>
<dbReference type="EMBL" id="LCAN01000002">
    <property type="protein sequence ID" value="KKR94889.1"/>
    <property type="molecule type" value="Genomic_DNA"/>
</dbReference>
<name>A0A0G0V1T4_9BACT</name>
<dbReference type="InterPro" id="IPR010994">
    <property type="entry name" value="RuvA_2-like"/>
</dbReference>
<evidence type="ECO:0000259" key="2">
    <source>
        <dbReference type="Pfam" id="PF02481"/>
    </source>
</evidence>
<dbReference type="NCBIfam" id="TIGR00732">
    <property type="entry name" value="dprA"/>
    <property type="match status" value="1"/>
</dbReference>
<dbReference type="SUPFAM" id="SSF47781">
    <property type="entry name" value="RuvA domain 2-like"/>
    <property type="match status" value="1"/>
</dbReference>
<protein>
    <submittedName>
        <fullName evidence="4">Transcriptional regulator, MarR family</fullName>
    </submittedName>
</protein>
<accession>A0A0G0V1T4</accession>
<dbReference type="SUPFAM" id="SSF102405">
    <property type="entry name" value="MCP/YpsA-like"/>
    <property type="match status" value="1"/>
</dbReference>
<dbReference type="Pfam" id="PF17782">
    <property type="entry name" value="WHD_DprA"/>
    <property type="match status" value="1"/>
</dbReference>
<dbReference type="InterPro" id="IPR036388">
    <property type="entry name" value="WH-like_DNA-bd_sf"/>
</dbReference>
<dbReference type="AlphaFoldDB" id="A0A0G0V1T4"/>
<dbReference type="Pfam" id="PF02481">
    <property type="entry name" value="DNA_processg_A"/>
    <property type="match status" value="1"/>
</dbReference>
<dbReference type="InterPro" id="IPR003488">
    <property type="entry name" value="DprA"/>
</dbReference>
<dbReference type="PANTHER" id="PTHR43022">
    <property type="entry name" value="PROTEIN SMF"/>
    <property type="match status" value="1"/>
</dbReference>
<dbReference type="Gene3D" id="3.40.50.450">
    <property type="match status" value="1"/>
</dbReference>
<evidence type="ECO:0000313" key="4">
    <source>
        <dbReference type="EMBL" id="KKR94889.1"/>
    </source>
</evidence>
<reference evidence="4 5" key="1">
    <citation type="journal article" date="2015" name="Nature">
        <title>rRNA introns, odd ribosomes, and small enigmatic genomes across a large radiation of phyla.</title>
        <authorList>
            <person name="Brown C.T."/>
            <person name="Hug L.A."/>
            <person name="Thomas B.C."/>
            <person name="Sharon I."/>
            <person name="Castelle C.J."/>
            <person name="Singh A."/>
            <person name="Wilkins M.J."/>
            <person name="Williams K.H."/>
            <person name="Banfield J.F."/>
        </authorList>
    </citation>
    <scope>NUCLEOTIDE SEQUENCE [LARGE SCALE GENOMIC DNA]</scope>
</reference>
<comment type="caution">
    <text evidence="4">The sequence shown here is derived from an EMBL/GenBank/DDBJ whole genome shotgun (WGS) entry which is preliminary data.</text>
</comment>
<organism evidence="4 5">
    <name type="scientific">Candidatus Roizmanbacteria bacterium GW2011_GWA1_41_13</name>
    <dbReference type="NCBI Taxonomy" id="1618474"/>
    <lineage>
        <taxon>Bacteria</taxon>
        <taxon>Candidatus Roizmaniibacteriota</taxon>
    </lineage>
</organism>
<dbReference type="GO" id="GO:0009294">
    <property type="term" value="P:DNA-mediated transformation"/>
    <property type="evidence" value="ECO:0007669"/>
    <property type="project" value="InterPro"/>
</dbReference>
<dbReference type="PATRIC" id="fig|1618474.3.peg.86"/>
<dbReference type="Gene3D" id="1.10.10.10">
    <property type="entry name" value="Winged helix-like DNA-binding domain superfamily/Winged helix DNA-binding domain"/>
    <property type="match status" value="1"/>
</dbReference>
<evidence type="ECO:0000256" key="1">
    <source>
        <dbReference type="ARBA" id="ARBA00006525"/>
    </source>
</evidence>
<feature type="domain" description="Smf/DprA SLOG" evidence="2">
    <location>
        <begin position="81"/>
        <end position="290"/>
    </location>
</feature>
<proteinExistence type="inferred from homology"/>
<feature type="domain" description="DprA winged helix" evidence="3">
    <location>
        <begin position="301"/>
        <end position="356"/>
    </location>
</feature>